<comment type="similarity">
    <text evidence="1">Belongs to the enoyl-CoA hydratase/isomerase family.</text>
</comment>
<sequence length="301" mass="33158">MVERKDYSTIFTTLDEGIFTIHLNRPDKLNAFTRDMMNEMIAAFDVSDADDRVRVVIVTGEGRGFCAGADLERGKGDGAKVFTTGDFIKKGPDGKNDYSAEELRDGGGRVTLRIFDSLKPVIGAINGPAVGIGATMQLPMDVRMVSTKARVGFVFPKRGIVPEACSSWFLPRVVGISRAVEWVTTGRIFDAEEAIATGFARSVHEPDDLLPAARALAREMSENTSPVAVALARNMMWKMLGEPHPMMAHRVDSRGIASRGMSADVKEGVQSFLEKRAPNFPDKVSTDMPDYFPFWETPEYR</sequence>
<dbReference type="CDD" id="cd06558">
    <property type="entry name" value="crotonase-like"/>
    <property type="match status" value="1"/>
</dbReference>
<name>A0A1I3BZQ9_9RHOB</name>
<dbReference type="InterPro" id="IPR051053">
    <property type="entry name" value="ECH/Chromodomain_protein"/>
</dbReference>
<dbReference type="RefSeq" id="WP_092857401.1">
    <property type="nucleotide sequence ID" value="NZ_FOQH01000001.1"/>
</dbReference>
<reference evidence="2 3" key="1">
    <citation type="submission" date="2016-10" db="EMBL/GenBank/DDBJ databases">
        <authorList>
            <person name="de Groot N.N."/>
        </authorList>
    </citation>
    <scope>NUCLEOTIDE SEQUENCE [LARGE SCALE GENOMIC DNA]</scope>
    <source>
        <strain evidence="2 3">CGMCC 1.11030</strain>
    </source>
</reference>
<dbReference type="InterPro" id="IPR029045">
    <property type="entry name" value="ClpP/crotonase-like_dom_sf"/>
</dbReference>
<accession>A0A1I3BZQ9</accession>
<dbReference type="AlphaFoldDB" id="A0A1I3BZQ9"/>
<dbReference type="InterPro" id="IPR001753">
    <property type="entry name" value="Enoyl-CoA_hydra/iso"/>
</dbReference>
<gene>
    <name evidence="2" type="ORF">SAMN05216258_101464</name>
</gene>
<evidence type="ECO:0000256" key="1">
    <source>
        <dbReference type="ARBA" id="ARBA00005254"/>
    </source>
</evidence>
<dbReference type="Pfam" id="PF00378">
    <property type="entry name" value="ECH_1"/>
    <property type="match status" value="1"/>
</dbReference>
<dbReference type="Proteomes" id="UP000199377">
    <property type="component" value="Unassembled WGS sequence"/>
</dbReference>
<organism evidence="2 3">
    <name type="scientific">Albimonas pacifica</name>
    <dbReference type="NCBI Taxonomy" id="1114924"/>
    <lineage>
        <taxon>Bacteria</taxon>
        <taxon>Pseudomonadati</taxon>
        <taxon>Pseudomonadota</taxon>
        <taxon>Alphaproteobacteria</taxon>
        <taxon>Rhodobacterales</taxon>
        <taxon>Paracoccaceae</taxon>
        <taxon>Albimonas</taxon>
    </lineage>
</organism>
<dbReference type="EMBL" id="FOQH01000001">
    <property type="protein sequence ID" value="SFH67722.1"/>
    <property type="molecule type" value="Genomic_DNA"/>
</dbReference>
<dbReference type="STRING" id="1114924.SAMN05216258_101464"/>
<dbReference type="OrthoDB" id="9777711at2"/>
<dbReference type="NCBIfam" id="NF006109">
    <property type="entry name" value="PRK08260.1"/>
    <property type="match status" value="1"/>
</dbReference>
<keyword evidence="3" id="KW-1185">Reference proteome</keyword>
<evidence type="ECO:0000313" key="2">
    <source>
        <dbReference type="EMBL" id="SFH67722.1"/>
    </source>
</evidence>
<proteinExistence type="inferred from homology"/>
<dbReference type="Gene3D" id="3.90.226.10">
    <property type="entry name" value="2-enoyl-CoA Hydratase, Chain A, domain 1"/>
    <property type="match status" value="1"/>
</dbReference>
<dbReference type="SUPFAM" id="SSF52096">
    <property type="entry name" value="ClpP/crotonase"/>
    <property type="match status" value="1"/>
</dbReference>
<dbReference type="PANTHER" id="PTHR43684">
    <property type="match status" value="1"/>
</dbReference>
<protein>
    <submittedName>
        <fullName evidence="2">Enoyl-CoA hydratase</fullName>
    </submittedName>
</protein>
<dbReference type="PANTHER" id="PTHR43684:SF4">
    <property type="entry name" value="ENOYL-COA HYDRATASE_ISOMERASE FAMILY PROTEIN (AFU_ORTHOLOGUE AFUA_1G01890)"/>
    <property type="match status" value="1"/>
</dbReference>
<dbReference type="GO" id="GO:0003824">
    <property type="term" value="F:catalytic activity"/>
    <property type="evidence" value="ECO:0007669"/>
    <property type="project" value="UniProtKB-ARBA"/>
</dbReference>
<evidence type="ECO:0000313" key="3">
    <source>
        <dbReference type="Proteomes" id="UP000199377"/>
    </source>
</evidence>